<reference evidence="2 3" key="1">
    <citation type="journal article" date="2006" name="Proc. Natl. Acad. Sci. U.S.A.">
        <title>Burkholderia xenovorans LB400 harbors a multi-replicon, 9.73-Mbp genome shaped for versatility.</title>
        <authorList>
            <person name="Chain P.S."/>
            <person name="Denef V.J."/>
            <person name="Konstantinidis K.T."/>
            <person name="Vergez L.M."/>
            <person name="Agullo L."/>
            <person name="Reyes V.L."/>
            <person name="Hauser L."/>
            <person name="Cordova M."/>
            <person name="Gomez L."/>
            <person name="Gonzalez M."/>
            <person name="Land M."/>
            <person name="Lao V."/>
            <person name="Larimer F."/>
            <person name="LiPuma J.J."/>
            <person name="Mahenthiralingam E."/>
            <person name="Malfatti S.A."/>
            <person name="Marx C.J."/>
            <person name="Parnell J.J."/>
            <person name="Ramette A."/>
            <person name="Richardson P."/>
            <person name="Seeger M."/>
            <person name="Smith D."/>
            <person name="Spilker T."/>
            <person name="Sul W.J."/>
            <person name="Tsoi T.V."/>
            <person name="Ulrich L.E."/>
            <person name="Zhulin I.B."/>
            <person name="Tiedje J.M."/>
        </authorList>
    </citation>
    <scope>NUCLEOTIDE SEQUENCE [LARGE SCALE GENOMIC DNA]</scope>
    <source>
        <strain evidence="2 3">LB400</strain>
    </source>
</reference>
<dbReference type="EMBL" id="CP000270">
    <property type="protein sequence ID" value="ABE29870.1"/>
    <property type="molecule type" value="Genomic_DNA"/>
</dbReference>
<evidence type="ECO:0000313" key="2">
    <source>
        <dbReference type="EMBL" id="ABE29870.1"/>
    </source>
</evidence>
<organism evidence="2 3">
    <name type="scientific">Paraburkholderia xenovorans (strain LB400)</name>
    <dbReference type="NCBI Taxonomy" id="266265"/>
    <lineage>
        <taxon>Bacteria</taxon>
        <taxon>Pseudomonadati</taxon>
        <taxon>Pseudomonadota</taxon>
        <taxon>Betaproteobacteria</taxon>
        <taxon>Burkholderiales</taxon>
        <taxon>Burkholderiaceae</taxon>
        <taxon>Paraburkholderia</taxon>
    </lineage>
</organism>
<protein>
    <recommendedName>
        <fullName evidence="1">DUF4224 domain-containing protein</fullName>
    </recommendedName>
</protein>
<proteinExistence type="predicted"/>
<name>Q141W9_PARXL</name>
<keyword evidence="3" id="KW-1185">Reference proteome</keyword>
<accession>Q141W9</accession>
<gene>
    <name evidence="2" type="ORF">Bxe_A3109</name>
</gene>
<dbReference type="AlphaFoldDB" id="Q141W9"/>
<evidence type="ECO:0000259" key="1">
    <source>
        <dbReference type="Pfam" id="PF13986"/>
    </source>
</evidence>
<dbReference type="InterPro" id="IPR025319">
    <property type="entry name" value="DUF4224"/>
</dbReference>
<dbReference type="STRING" id="266265.Bxe_A3109"/>
<dbReference type="KEGG" id="bxe:Bxe_A3109"/>
<dbReference type="Proteomes" id="UP000001817">
    <property type="component" value="Chromosome 1"/>
</dbReference>
<dbReference type="eggNOG" id="ENOG502ZD4D">
    <property type="taxonomic scope" value="Bacteria"/>
</dbReference>
<feature type="domain" description="DUF4224" evidence="1">
    <location>
        <begin position="12"/>
        <end position="56"/>
    </location>
</feature>
<dbReference type="Pfam" id="PF13986">
    <property type="entry name" value="DUF4224"/>
    <property type="match status" value="1"/>
</dbReference>
<sequence>MVWRIGMADSMFLTNKELVELTDRRQRASQASVLRAMGIEHRIRPDGRVIVLREHVKQQFGARADKHAEPAEAFDWSAA</sequence>
<evidence type="ECO:0000313" key="3">
    <source>
        <dbReference type="Proteomes" id="UP000001817"/>
    </source>
</evidence>